<dbReference type="OrthoDB" id="5399555at2759"/>
<evidence type="ECO:0000313" key="2">
    <source>
        <dbReference type="EMBL" id="CAF9919696.1"/>
    </source>
</evidence>
<feature type="region of interest" description="Disordered" evidence="1">
    <location>
        <begin position="93"/>
        <end position="119"/>
    </location>
</feature>
<proteinExistence type="predicted"/>
<dbReference type="EMBL" id="CAJPDR010000127">
    <property type="protein sequence ID" value="CAF9919696.1"/>
    <property type="molecule type" value="Genomic_DNA"/>
</dbReference>
<gene>
    <name evidence="2" type="ORF">ALECFALPRED_001264</name>
</gene>
<feature type="compositionally biased region" description="Polar residues" evidence="1">
    <location>
        <begin position="13"/>
        <end position="39"/>
    </location>
</feature>
<dbReference type="Proteomes" id="UP000664203">
    <property type="component" value="Unassembled WGS sequence"/>
</dbReference>
<organism evidence="2 3">
    <name type="scientific">Alectoria fallacina</name>
    <dbReference type="NCBI Taxonomy" id="1903189"/>
    <lineage>
        <taxon>Eukaryota</taxon>
        <taxon>Fungi</taxon>
        <taxon>Dikarya</taxon>
        <taxon>Ascomycota</taxon>
        <taxon>Pezizomycotina</taxon>
        <taxon>Lecanoromycetes</taxon>
        <taxon>OSLEUM clade</taxon>
        <taxon>Lecanoromycetidae</taxon>
        <taxon>Lecanorales</taxon>
        <taxon>Lecanorineae</taxon>
        <taxon>Parmeliaceae</taxon>
        <taxon>Alectoria</taxon>
    </lineage>
</organism>
<feature type="compositionally biased region" description="Basic and acidic residues" evidence="1">
    <location>
        <begin position="93"/>
        <end position="110"/>
    </location>
</feature>
<feature type="region of interest" description="Disordered" evidence="1">
    <location>
        <begin position="1"/>
        <end position="45"/>
    </location>
</feature>
<comment type="caution">
    <text evidence="2">The sequence shown here is derived from an EMBL/GenBank/DDBJ whole genome shotgun (WGS) entry which is preliminary data.</text>
</comment>
<protein>
    <submittedName>
        <fullName evidence="2">Uncharacterized protein</fullName>
    </submittedName>
</protein>
<evidence type="ECO:0000256" key="1">
    <source>
        <dbReference type="SAM" id="MobiDB-lite"/>
    </source>
</evidence>
<accession>A0A8H3F7R6</accession>
<name>A0A8H3F7R6_9LECA</name>
<sequence length="119" mass="13222">MAPSVASKRTSKRFSTFSGVPSLASSDNTTHTNASSSNGDPRMQEIKEWTQGFDRLEQKRLQQQRYQPTPEKTDSLSKLALGAKVERALGRRMTDQDATFRPKLMDEKAGMGRSVTTAL</sequence>
<reference evidence="2" key="1">
    <citation type="submission" date="2021-03" db="EMBL/GenBank/DDBJ databases">
        <authorList>
            <person name="Tagirdzhanova G."/>
        </authorList>
    </citation>
    <scope>NUCLEOTIDE SEQUENCE</scope>
</reference>
<evidence type="ECO:0000313" key="3">
    <source>
        <dbReference type="Proteomes" id="UP000664203"/>
    </source>
</evidence>
<dbReference type="AlphaFoldDB" id="A0A8H3F7R6"/>
<keyword evidence="3" id="KW-1185">Reference proteome</keyword>